<evidence type="ECO:0000313" key="2">
    <source>
        <dbReference type="EMBL" id="KAF6743985.1"/>
    </source>
</evidence>
<gene>
    <name evidence="2" type="ORF">DFP72DRAFT_774876</name>
</gene>
<name>A0A8H6HBF7_9AGAR</name>
<dbReference type="Pfam" id="PF24764">
    <property type="entry name" value="rva_4"/>
    <property type="match status" value="1"/>
</dbReference>
<evidence type="ECO:0000259" key="1">
    <source>
        <dbReference type="Pfam" id="PF24764"/>
    </source>
</evidence>
<sequence>LKSIVTAFNQLKEDIRVALLTQEGNIPALEQNAHACKRLWSQIEEHTAIIPLPQKEVLARSIPSMIQALDLAKRPRDDFPDVQPMEVKTLEYTGQRGHSRIVLNPEVLEATHHHQGPTELGRLFNVSSRTVRRCLVDAGLEKPGQPVYVDFVRETESGLEVRRLYLGSSRSMKGSYLLDEDLDDIMGNILESFPNIGRRMIDGQLRFLGHHIPCSRLQQSYARIVVHGFIDGYLRFITAIRAANNNNAETVCRLFQEGVSANGLPSHV</sequence>
<dbReference type="Proteomes" id="UP000521943">
    <property type="component" value="Unassembled WGS sequence"/>
</dbReference>
<dbReference type="OrthoDB" id="2686689at2759"/>
<feature type="non-terminal residue" evidence="2">
    <location>
        <position position="1"/>
    </location>
</feature>
<proteinExistence type="predicted"/>
<accession>A0A8H6HBF7</accession>
<evidence type="ECO:0000313" key="3">
    <source>
        <dbReference type="Proteomes" id="UP000521943"/>
    </source>
</evidence>
<dbReference type="EMBL" id="JACGCI010000131">
    <property type="protein sequence ID" value="KAF6743985.1"/>
    <property type="molecule type" value="Genomic_DNA"/>
</dbReference>
<comment type="caution">
    <text evidence="2">The sequence shown here is derived from an EMBL/GenBank/DDBJ whole genome shotgun (WGS) entry which is preliminary data.</text>
</comment>
<reference evidence="2 3" key="1">
    <citation type="submission" date="2020-07" db="EMBL/GenBank/DDBJ databases">
        <title>Comparative genomics of pyrophilous fungi reveals a link between fire events and developmental genes.</title>
        <authorList>
            <consortium name="DOE Joint Genome Institute"/>
            <person name="Steindorff A.S."/>
            <person name="Carver A."/>
            <person name="Calhoun S."/>
            <person name="Stillman K."/>
            <person name="Liu H."/>
            <person name="Lipzen A."/>
            <person name="Pangilinan J."/>
            <person name="Labutti K."/>
            <person name="Bruns T.D."/>
            <person name="Grigoriev I.V."/>
        </authorList>
    </citation>
    <scope>NUCLEOTIDE SEQUENCE [LARGE SCALE GENOMIC DNA]</scope>
    <source>
        <strain evidence="2 3">CBS 144469</strain>
    </source>
</reference>
<organism evidence="2 3">
    <name type="scientific">Ephemerocybe angulata</name>
    <dbReference type="NCBI Taxonomy" id="980116"/>
    <lineage>
        <taxon>Eukaryota</taxon>
        <taxon>Fungi</taxon>
        <taxon>Dikarya</taxon>
        <taxon>Basidiomycota</taxon>
        <taxon>Agaricomycotina</taxon>
        <taxon>Agaricomycetes</taxon>
        <taxon>Agaricomycetidae</taxon>
        <taxon>Agaricales</taxon>
        <taxon>Agaricineae</taxon>
        <taxon>Psathyrellaceae</taxon>
        <taxon>Ephemerocybe</taxon>
    </lineage>
</organism>
<dbReference type="AlphaFoldDB" id="A0A8H6HBF7"/>
<keyword evidence="3" id="KW-1185">Reference proteome</keyword>
<protein>
    <recommendedName>
        <fullName evidence="1">Integrase core domain-containing protein</fullName>
    </recommendedName>
</protein>
<feature type="non-terminal residue" evidence="2">
    <location>
        <position position="268"/>
    </location>
</feature>
<dbReference type="InterPro" id="IPR058913">
    <property type="entry name" value="Integrase_dom_put"/>
</dbReference>
<feature type="domain" description="Integrase core" evidence="1">
    <location>
        <begin position="223"/>
        <end position="268"/>
    </location>
</feature>